<dbReference type="AlphaFoldDB" id="A0A7M7QBT7"/>
<keyword evidence="2" id="KW-1185">Reference proteome</keyword>
<evidence type="ECO:0000313" key="1">
    <source>
        <dbReference type="EnsemblMetazoa" id="XP_031784068"/>
    </source>
</evidence>
<dbReference type="InParanoid" id="A0A7M7QBT7"/>
<reference evidence="1" key="1">
    <citation type="submission" date="2021-01" db="UniProtKB">
        <authorList>
            <consortium name="EnsemblMetazoa"/>
        </authorList>
    </citation>
    <scope>IDENTIFICATION</scope>
</reference>
<organism evidence="1 2">
    <name type="scientific">Nasonia vitripennis</name>
    <name type="common">Parasitic wasp</name>
    <dbReference type="NCBI Taxonomy" id="7425"/>
    <lineage>
        <taxon>Eukaryota</taxon>
        <taxon>Metazoa</taxon>
        <taxon>Ecdysozoa</taxon>
        <taxon>Arthropoda</taxon>
        <taxon>Hexapoda</taxon>
        <taxon>Insecta</taxon>
        <taxon>Pterygota</taxon>
        <taxon>Neoptera</taxon>
        <taxon>Endopterygota</taxon>
        <taxon>Hymenoptera</taxon>
        <taxon>Apocrita</taxon>
        <taxon>Proctotrupomorpha</taxon>
        <taxon>Chalcidoidea</taxon>
        <taxon>Pteromalidae</taxon>
        <taxon>Pteromalinae</taxon>
        <taxon>Nasonia</taxon>
    </lineage>
</organism>
<dbReference type="OrthoDB" id="7612378at2759"/>
<sequence>MAWEELTEEEKCMTGWLEKTYHGIAWSSGDIPYHRLNNILKICTQGVEKIFIKGEQKAQWMRNILPNISISNVEDYGCPPLEEIQSQIQYFCFNHDLCICRKPMCAIYNVVGIRTWLLDYLIRLAKMK</sequence>
<dbReference type="RefSeq" id="XP_031784068.1">
    <property type="nucleotide sequence ID" value="XM_031928208.1"/>
</dbReference>
<dbReference type="EnsemblMetazoa" id="XM_031928208">
    <property type="protein sequence ID" value="XP_031784068"/>
    <property type="gene ID" value="LOC116417080"/>
</dbReference>
<protein>
    <submittedName>
        <fullName evidence="1">Uncharacterized protein</fullName>
    </submittedName>
</protein>
<proteinExistence type="predicted"/>
<dbReference type="KEGG" id="nvi:116417080"/>
<name>A0A7M7QBT7_NASVI</name>
<dbReference type="Proteomes" id="UP000002358">
    <property type="component" value="Unassembled WGS sequence"/>
</dbReference>
<dbReference type="GeneID" id="116417080"/>
<evidence type="ECO:0000313" key="2">
    <source>
        <dbReference type="Proteomes" id="UP000002358"/>
    </source>
</evidence>
<accession>A0A7M7QBT7</accession>